<dbReference type="Gene3D" id="3.20.20.300">
    <property type="entry name" value="Glycoside hydrolase, family 3, N-terminal domain"/>
    <property type="match status" value="1"/>
</dbReference>
<dbReference type="EMBL" id="CAACVI010000050">
    <property type="protein sequence ID" value="VEN75178.1"/>
    <property type="molecule type" value="Genomic_DNA"/>
</dbReference>
<evidence type="ECO:0000256" key="2">
    <source>
        <dbReference type="ARBA" id="ARBA00022801"/>
    </source>
</evidence>
<name>A0A484HNM2_9BACT</name>
<dbReference type="EC" id="3.2.1.52" evidence="5"/>
<reference evidence="5" key="1">
    <citation type="submission" date="2019-01" db="EMBL/GenBank/DDBJ databases">
        <authorList>
            <consortium name="Genoscope - CEA"/>
            <person name="William W."/>
        </authorList>
    </citation>
    <scope>NUCLEOTIDE SEQUENCE</scope>
    <source>
        <strain evidence="5">CR-1</strain>
    </source>
</reference>
<protein>
    <submittedName>
        <fullName evidence="5">Beta-N-acetylhexosaminidase</fullName>
        <ecNumber evidence="5">3.2.1.52</ecNumber>
    </submittedName>
</protein>
<feature type="domain" description="Glycoside hydrolase family 3 N-terminal" evidence="4">
    <location>
        <begin position="24"/>
        <end position="293"/>
    </location>
</feature>
<dbReference type="InterPro" id="IPR017853">
    <property type="entry name" value="GH"/>
</dbReference>
<dbReference type="PANTHER" id="PTHR30480:SF16">
    <property type="entry name" value="GLYCOSIDE HYDROLASE FAMILY 3 DOMAIN PROTEIN"/>
    <property type="match status" value="1"/>
</dbReference>
<evidence type="ECO:0000313" key="5">
    <source>
        <dbReference type="EMBL" id="VEN75178.1"/>
    </source>
</evidence>
<proteinExistence type="inferred from homology"/>
<evidence type="ECO:0000256" key="1">
    <source>
        <dbReference type="ARBA" id="ARBA00005336"/>
    </source>
</evidence>
<dbReference type="AlphaFoldDB" id="A0A484HNM2"/>
<dbReference type="GO" id="GO:0005975">
    <property type="term" value="P:carbohydrate metabolic process"/>
    <property type="evidence" value="ECO:0007669"/>
    <property type="project" value="InterPro"/>
</dbReference>
<dbReference type="Pfam" id="PF00933">
    <property type="entry name" value="Glyco_hydro_3"/>
    <property type="match status" value="1"/>
</dbReference>
<dbReference type="SUPFAM" id="SSF51445">
    <property type="entry name" value="(Trans)glycosidases"/>
    <property type="match status" value="1"/>
</dbReference>
<organism evidence="5">
    <name type="scientific">uncultured Desulfobacteraceae bacterium</name>
    <dbReference type="NCBI Taxonomy" id="218296"/>
    <lineage>
        <taxon>Bacteria</taxon>
        <taxon>Pseudomonadati</taxon>
        <taxon>Thermodesulfobacteriota</taxon>
        <taxon>Desulfobacteria</taxon>
        <taxon>Desulfobacterales</taxon>
        <taxon>Desulfobacteraceae</taxon>
        <taxon>environmental samples</taxon>
    </lineage>
</organism>
<keyword evidence="3 5" id="KW-0326">Glycosidase</keyword>
<dbReference type="InterPro" id="IPR050226">
    <property type="entry name" value="NagZ_Beta-hexosaminidase"/>
</dbReference>
<gene>
    <name evidence="5" type="ORF">EPICR_70019</name>
</gene>
<dbReference type="PANTHER" id="PTHR30480">
    <property type="entry name" value="BETA-HEXOSAMINIDASE-RELATED"/>
    <property type="match status" value="1"/>
</dbReference>
<evidence type="ECO:0000259" key="4">
    <source>
        <dbReference type="Pfam" id="PF00933"/>
    </source>
</evidence>
<dbReference type="GO" id="GO:0004563">
    <property type="term" value="F:beta-N-acetylhexosaminidase activity"/>
    <property type="evidence" value="ECO:0007669"/>
    <property type="project" value="UniProtKB-EC"/>
</dbReference>
<dbReference type="PROSITE" id="PS00775">
    <property type="entry name" value="GLYCOSYL_HYDROL_F3"/>
    <property type="match status" value="1"/>
</dbReference>
<comment type="similarity">
    <text evidence="1">Belongs to the glycosyl hydrolase 3 family.</text>
</comment>
<dbReference type="InterPro" id="IPR036962">
    <property type="entry name" value="Glyco_hydro_3_N_sf"/>
</dbReference>
<dbReference type="GO" id="GO:0009254">
    <property type="term" value="P:peptidoglycan turnover"/>
    <property type="evidence" value="ECO:0007669"/>
    <property type="project" value="TreeGrafter"/>
</dbReference>
<keyword evidence="2 5" id="KW-0378">Hydrolase</keyword>
<dbReference type="InterPro" id="IPR019800">
    <property type="entry name" value="Glyco_hydro_3_AS"/>
</dbReference>
<evidence type="ECO:0000256" key="3">
    <source>
        <dbReference type="ARBA" id="ARBA00023295"/>
    </source>
</evidence>
<sequence length="332" mass="35945">MASLSLSHEQMAGQRIMAGFDGAEFNDDLKRLIGEIKVGGIILFSRNISTPGKTGKMCRDAQKHAAARGLPPLLIAIDQEGGQVARLKEPFERFPGNPAMKGVKDAVYFAKTTAADLKSLGINMNMAPVLDIAPGDMDSVMAGRSFGPEPEWVSKLGAAVIREFTRNGVISAAKHFPGIGRTTLDSHVDAPVFKGGENELESFDLIPFKTAISKGVPCVMLSHILYRDVDPVWPASLSKIIVRGLLREKMGHDGLVVTDDLDMGAIKKKYGVQSVVSRVMDADIDIALICHKGPDIKAAFDEMRKRPPGAHVKSVERILAVKEKFLKKGGDF</sequence>
<accession>A0A484HNM2</accession>
<dbReference type="InterPro" id="IPR001764">
    <property type="entry name" value="Glyco_hydro_3_N"/>
</dbReference>